<accession>A0A9W4JXR5</accession>
<evidence type="ECO:0000256" key="1">
    <source>
        <dbReference type="SAM" id="MobiDB-lite"/>
    </source>
</evidence>
<dbReference type="AlphaFoldDB" id="A0A9W4JXR5"/>
<dbReference type="Proteomes" id="UP001152592">
    <property type="component" value="Unassembled WGS sequence"/>
</dbReference>
<proteinExistence type="predicted"/>
<dbReference type="InterPro" id="IPR052917">
    <property type="entry name" value="Stress-Dev_Protein"/>
</dbReference>
<feature type="domain" description="General stress protein FMN-binding split barrel" evidence="2">
    <location>
        <begin position="33"/>
        <end position="189"/>
    </location>
</feature>
<reference evidence="3" key="1">
    <citation type="submission" date="2021-07" db="EMBL/GenBank/DDBJ databases">
        <authorList>
            <person name="Branca A.L. A."/>
        </authorList>
    </citation>
    <scope>NUCLEOTIDE SEQUENCE</scope>
</reference>
<dbReference type="PANTHER" id="PTHR34818">
    <property type="entry name" value="PROTEIN BLI-3"/>
    <property type="match status" value="1"/>
</dbReference>
<dbReference type="SUPFAM" id="SSF50475">
    <property type="entry name" value="FMN-binding split barrel"/>
    <property type="match status" value="1"/>
</dbReference>
<dbReference type="OrthoDB" id="65569at2759"/>
<feature type="region of interest" description="Disordered" evidence="1">
    <location>
        <begin position="1"/>
        <end position="22"/>
    </location>
</feature>
<evidence type="ECO:0000313" key="3">
    <source>
        <dbReference type="EMBL" id="CAG8426108.1"/>
    </source>
</evidence>
<feature type="compositionally biased region" description="Polar residues" evidence="1">
    <location>
        <begin position="1"/>
        <end position="14"/>
    </location>
</feature>
<gene>
    <name evidence="3" type="ORF">PSALAMII_LOCUS10284</name>
</gene>
<dbReference type="InterPro" id="IPR038725">
    <property type="entry name" value="YdaG_split_barrel_FMN-bd"/>
</dbReference>
<dbReference type="Gene3D" id="2.30.110.10">
    <property type="entry name" value="Electron Transport, Fmn-binding Protein, Chain A"/>
    <property type="match status" value="1"/>
</dbReference>
<evidence type="ECO:0000313" key="4">
    <source>
        <dbReference type="Proteomes" id="UP001152592"/>
    </source>
</evidence>
<dbReference type="Pfam" id="PF16242">
    <property type="entry name" value="Pyrid_ox_like"/>
    <property type="match status" value="1"/>
</dbReference>
<evidence type="ECO:0000259" key="2">
    <source>
        <dbReference type="Pfam" id="PF16242"/>
    </source>
</evidence>
<sequence length="212" mass="22870">MSTSDATINTSTGNHPVDPYKAQNFEDPPLPQKIEELTSFISQVKFGMLTTKQSEGDYLTSRCMALAAQEHGGIDLIFHTNLFSGKTMDLTVHPQETNMSFLDPVSGAWASISGSASVIGDRATVEKYYSPTLKAWIGDMGDGVHDGGPSDPRIGVIKLEAKLATHVVATKGLLGRAVDTVKGAVQGSVPSINGIRELTKEELAEWRRTHQE</sequence>
<comment type="caution">
    <text evidence="3">The sequence shown here is derived from an EMBL/GenBank/DDBJ whole genome shotgun (WGS) entry which is preliminary data.</text>
</comment>
<dbReference type="EMBL" id="CAJVPD010000293">
    <property type="protein sequence ID" value="CAG8426108.1"/>
    <property type="molecule type" value="Genomic_DNA"/>
</dbReference>
<protein>
    <recommendedName>
        <fullName evidence="2">General stress protein FMN-binding split barrel domain-containing protein</fullName>
    </recommendedName>
</protein>
<organism evidence="3 4">
    <name type="scientific">Penicillium salamii</name>
    <dbReference type="NCBI Taxonomy" id="1612424"/>
    <lineage>
        <taxon>Eukaryota</taxon>
        <taxon>Fungi</taxon>
        <taxon>Dikarya</taxon>
        <taxon>Ascomycota</taxon>
        <taxon>Pezizomycotina</taxon>
        <taxon>Eurotiomycetes</taxon>
        <taxon>Eurotiomycetidae</taxon>
        <taxon>Eurotiales</taxon>
        <taxon>Aspergillaceae</taxon>
        <taxon>Penicillium</taxon>
    </lineage>
</organism>
<dbReference type="InterPro" id="IPR012349">
    <property type="entry name" value="Split_barrel_FMN-bd"/>
</dbReference>
<dbReference type="PANTHER" id="PTHR34818:SF1">
    <property type="entry name" value="PROTEIN BLI-3"/>
    <property type="match status" value="1"/>
</dbReference>
<name>A0A9W4JXR5_9EURO</name>